<name>A0A383B964_9ZZZZ</name>
<reference evidence="1" key="1">
    <citation type="submission" date="2018-05" db="EMBL/GenBank/DDBJ databases">
        <authorList>
            <person name="Lanie J.A."/>
            <person name="Ng W.-L."/>
            <person name="Kazmierczak K.M."/>
            <person name="Andrzejewski T.M."/>
            <person name="Davidsen T.M."/>
            <person name="Wayne K.J."/>
            <person name="Tettelin H."/>
            <person name="Glass J.I."/>
            <person name="Rusch D."/>
            <person name="Podicherti R."/>
            <person name="Tsui H.-C.T."/>
            <person name="Winkler M.E."/>
        </authorList>
    </citation>
    <scope>NUCLEOTIDE SEQUENCE</scope>
</reference>
<feature type="non-terminal residue" evidence="1">
    <location>
        <position position="1"/>
    </location>
</feature>
<sequence length="43" mass="4481">VVASSLTRSPKLTSLKLLKVRPAVCIAPKILPDAKSSAKPKPA</sequence>
<proteinExistence type="predicted"/>
<dbReference type="EMBL" id="UINC01198454">
    <property type="protein sequence ID" value="SVE16414.1"/>
    <property type="molecule type" value="Genomic_DNA"/>
</dbReference>
<protein>
    <submittedName>
        <fullName evidence="1">Uncharacterized protein</fullName>
    </submittedName>
</protein>
<accession>A0A383B964</accession>
<dbReference type="AlphaFoldDB" id="A0A383B964"/>
<evidence type="ECO:0000313" key="1">
    <source>
        <dbReference type="EMBL" id="SVE16414.1"/>
    </source>
</evidence>
<organism evidence="1">
    <name type="scientific">marine metagenome</name>
    <dbReference type="NCBI Taxonomy" id="408172"/>
    <lineage>
        <taxon>unclassified sequences</taxon>
        <taxon>metagenomes</taxon>
        <taxon>ecological metagenomes</taxon>
    </lineage>
</organism>
<feature type="non-terminal residue" evidence="1">
    <location>
        <position position="43"/>
    </location>
</feature>
<gene>
    <name evidence="1" type="ORF">METZ01_LOCUS469268</name>
</gene>